<keyword evidence="1" id="KW-0175">Coiled coil</keyword>
<accession>A0AAR5QEG8</accession>
<dbReference type="InterPro" id="IPR027831">
    <property type="entry name" value="DUF4485"/>
</dbReference>
<dbReference type="Proteomes" id="UP000019118">
    <property type="component" value="Unassembled WGS sequence"/>
</dbReference>
<evidence type="ECO:0000256" key="1">
    <source>
        <dbReference type="SAM" id="Coils"/>
    </source>
</evidence>
<proteinExistence type="predicted"/>
<dbReference type="GeneID" id="109545361"/>
<organism evidence="3 4">
    <name type="scientific">Dendroctonus ponderosae</name>
    <name type="common">Mountain pine beetle</name>
    <dbReference type="NCBI Taxonomy" id="77166"/>
    <lineage>
        <taxon>Eukaryota</taxon>
        <taxon>Metazoa</taxon>
        <taxon>Ecdysozoa</taxon>
        <taxon>Arthropoda</taxon>
        <taxon>Hexapoda</taxon>
        <taxon>Insecta</taxon>
        <taxon>Pterygota</taxon>
        <taxon>Neoptera</taxon>
        <taxon>Endopterygota</taxon>
        <taxon>Coleoptera</taxon>
        <taxon>Polyphaga</taxon>
        <taxon>Cucujiformia</taxon>
        <taxon>Curculionidae</taxon>
        <taxon>Scolytinae</taxon>
        <taxon>Dendroctonus</taxon>
    </lineage>
</organism>
<feature type="domain" description="DUF4485" evidence="2">
    <location>
        <begin position="8"/>
        <end position="83"/>
    </location>
</feature>
<feature type="coiled-coil region" evidence="1">
    <location>
        <begin position="226"/>
        <end position="267"/>
    </location>
</feature>
<protein>
    <recommendedName>
        <fullName evidence="2">DUF4485 domain-containing protein</fullName>
    </recommendedName>
</protein>
<dbReference type="Pfam" id="PF14846">
    <property type="entry name" value="DUF4485"/>
    <property type="match status" value="1"/>
</dbReference>
<name>A0AAR5QEG8_DENPD</name>
<keyword evidence="4" id="KW-1185">Reference proteome</keyword>
<sequence length="481" mass="55828">MDQQDDLEVEFRKILCVIRQHIPHISSTRYLLQCRFWLEKLSASNQDKVLRNFYLAELCRQIQANKLLPPFNEAPPNGKLTELCQEAQTFHNPASEQRKQTQSFEDKVKGWKIEEHFESDQELLRINAESTVGNKRTDLCCGEPVDLREADLVATASKSPFVDDDSWSDLSEVTAGSNEERLEKGTTEPDCFVLTEGGKDQDAKLSNTLKLLKDTNYLSQDWKKTIAALQLRLSEMIQQNNQLNGVIQKLKTQLEENTAKNQAQNDRNVALFESQYNQEMAKLTETHEKAVLDMQKSLEAEYEQKRKTLSSMFEEQILSIKTEHEEVLYRKDSEICRLSEIIQSQCLRIMNELSTIKNQVSSCSCDKKIHVLKKCVSKMDKVFQRTEKEYLKQIEQLRQELELKDSALQVQLKVQKAELIAQTRTGQKEEFEEILNGLEVKYIKMLEAHEQQIMKTKLRDDKTIEHLKDLLVKHGIAYHDN</sequence>
<evidence type="ECO:0000313" key="3">
    <source>
        <dbReference type="EnsemblMetazoa" id="XP_019771582.1"/>
    </source>
</evidence>
<evidence type="ECO:0000259" key="2">
    <source>
        <dbReference type="Pfam" id="PF14846"/>
    </source>
</evidence>
<dbReference type="KEGG" id="dpa:109545361"/>
<dbReference type="AlphaFoldDB" id="A0AAR5QEG8"/>
<evidence type="ECO:0000313" key="4">
    <source>
        <dbReference type="Proteomes" id="UP000019118"/>
    </source>
</evidence>
<reference evidence="3" key="2">
    <citation type="submission" date="2024-08" db="UniProtKB">
        <authorList>
            <consortium name="EnsemblMetazoa"/>
        </authorList>
    </citation>
    <scope>IDENTIFICATION</scope>
</reference>
<dbReference type="EnsemblMetazoa" id="XM_019916023.1">
    <property type="protein sequence ID" value="XP_019771582.1"/>
    <property type="gene ID" value="LOC109545361"/>
</dbReference>
<reference evidence="4" key="1">
    <citation type="journal article" date="2013" name="Genome Biol.">
        <title>Draft genome of the mountain pine beetle, Dendroctonus ponderosae Hopkins, a major forest pest.</title>
        <authorList>
            <person name="Keeling C.I."/>
            <person name="Yuen M.M."/>
            <person name="Liao N.Y."/>
            <person name="Docking T.R."/>
            <person name="Chan S.K."/>
            <person name="Taylor G.A."/>
            <person name="Palmquist D.L."/>
            <person name="Jackman S.D."/>
            <person name="Nguyen A."/>
            <person name="Li M."/>
            <person name="Henderson H."/>
            <person name="Janes J.K."/>
            <person name="Zhao Y."/>
            <person name="Pandoh P."/>
            <person name="Moore R."/>
            <person name="Sperling F.A."/>
            <person name="Huber D.P."/>
            <person name="Birol I."/>
            <person name="Jones S.J."/>
            <person name="Bohlmann J."/>
        </authorList>
    </citation>
    <scope>NUCLEOTIDE SEQUENCE</scope>
</reference>